<keyword evidence="1" id="KW-0812">Transmembrane</keyword>
<evidence type="ECO:0000313" key="2">
    <source>
        <dbReference type="EMBL" id="VVE57145.1"/>
    </source>
</evidence>
<name>A0A5E4Z9Q5_9BURK</name>
<dbReference type="AlphaFoldDB" id="A0A5E4Z9Q5"/>
<dbReference type="RefSeq" id="WP_150578444.1">
    <property type="nucleotide sequence ID" value="NZ_CABPSN010000012.1"/>
</dbReference>
<feature type="transmembrane region" description="Helical" evidence="1">
    <location>
        <begin position="125"/>
        <end position="145"/>
    </location>
</feature>
<evidence type="ECO:0000313" key="3">
    <source>
        <dbReference type="Proteomes" id="UP000366819"/>
    </source>
</evidence>
<keyword evidence="1" id="KW-0472">Membrane</keyword>
<accession>A0A5E4Z9Q5</accession>
<protein>
    <submittedName>
        <fullName evidence="2">Uncharacterized protein</fullName>
    </submittedName>
</protein>
<gene>
    <name evidence="2" type="ORF">PAQ31011_05186</name>
</gene>
<reference evidence="2 3" key="1">
    <citation type="submission" date="2019-08" db="EMBL/GenBank/DDBJ databases">
        <authorList>
            <person name="Peeters C."/>
        </authorList>
    </citation>
    <scope>NUCLEOTIDE SEQUENCE [LARGE SCALE GENOMIC DNA]</scope>
    <source>
        <strain evidence="2 3">LMG 31011</strain>
    </source>
</reference>
<keyword evidence="1" id="KW-1133">Transmembrane helix</keyword>
<organism evidence="2 3">
    <name type="scientific">Pandoraea aquatica</name>
    <dbReference type="NCBI Taxonomy" id="2508290"/>
    <lineage>
        <taxon>Bacteria</taxon>
        <taxon>Pseudomonadati</taxon>
        <taxon>Pseudomonadota</taxon>
        <taxon>Betaproteobacteria</taxon>
        <taxon>Burkholderiales</taxon>
        <taxon>Burkholderiaceae</taxon>
        <taxon>Pandoraea</taxon>
    </lineage>
</organism>
<dbReference type="Proteomes" id="UP000366819">
    <property type="component" value="Unassembled WGS sequence"/>
</dbReference>
<sequence length="159" mass="18136">MLTPEQKKQILDGLQRGVTDTLIAKTIGVKHMAVFQFRKSLGMTSKQVVNLRYDTWIRLIETGTPVERVAELYKVRASTVLTTLYRKRNFSYTEAKVRARLSLEEAFRAALGLTEKEMKKQQRALWRNLAAGGMAVKSIAMLYNVSVATVRRSLRNKDT</sequence>
<proteinExistence type="predicted"/>
<evidence type="ECO:0000256" key="1">
    <source>
        <dbReference type="SAM" id="Phobius"/>
    </source>
</evidence>
<dbReference type="EMBL" id="CABPSN010000012">
    <property type="protein sequence ID" value="VVE57145.1"/>
    <property type="molecule type" value="Genomic_DNA"/>
</dbReference>
<dbReference type="OrthoDB" id="8999574at2"/>
<keyword evidence="3" id="KW-1185">Reference proteome</keyword>